<keyword evidence="1" id="KW-1133">Transmembrane helix</keyword>
<name>A0ABW6LGY8_9ACTN</name>
<evidence type="ECO:0000256" key="1">
    <source>
        <dbReference type="SAM" id="Phobius"/>
    </source>
</evidence>
<feature type="transmembrane region" description="Helical" evidence="1">
    <location>
        <begin position="49"/>
        <end position="69"/>
    </location>
</feature>
<keyword evidence="3" id="KW-1185">Reference proteome</keyword>
<keyword evidence="1" id="KW-0472">Membrane</keyword>
<dbReference type="Proteomes" id="UP001601288">
    <property type="component" value="Unassembled WGS sequence"/>
</dbReference>
<protein>
    <submittedName>
        <fullName evidence="2">Uncharacterized protein</fullName>
    </submittedName>
</protein>
<reference evidence="2 3" key="1">
    <citation type="submission" date="2024-10" db="EMBL/GenBank/DDBJ databases">
        <title>The Natural Products Discovery Center: Release of the First 8490 Sequenced Strains for Exploring Actinobacteria Biosynthetic Diversity.</title>
        <authorList>
            <person name="Kalkreuter E."/>
            <person name="Kautsar S.A."/>
            <person name="Yang D."/>
            <person name="Bader C.D."/>
            <person name="Teijaro C.N."/>
            <person name="Fluegel L."/>
            <person name="Davis C.M."/>
            <person name="Simpson J.R."/>
            <person name="Lauterbach L."/>
            <person name="Steele A.D."/>
            <person name="Gui C."/>
            <person name="Meng S."/>
            <person name="Li G."/>
            <person name="Viehrig K."/>
            <person name="Ye F."/>
            <person name="Su P."/>
            <person name="Kiefer A.F."/>
            <person name="Nichols A."/>
            <person name="Cepeda A.J."/>
            <person name="Yan W."/>
            <person name="Fan B."/>
            <person name="Jiang Y."/>
            <person name="Adhikari A."/>
            <person name="Zheng C.-J."/>
            <person name="Schuster L."/>
            <person name="Cowan T.M."/>
            <person name="Smanski M.J."/>
            <person name="Chevrette M.G."/>
            <person name="De Carvalho L.P.S."/>
            <person name="Shen B."/>
        </authorList>
    </citation>
    <scope>NUCLEOTIDE SEQUENCE [LARGE SCALE GENOMIC DNA]</scope>
    <source>
        <strain evidence="2 3">NPDC007066</strain>
    </source>
</reference>
<gene>
    <name evidence="2" type="ORF">ACFYM3_24285</name>
</gene>
<organism evidence="2 3">
    <name type="scientific">Streptomyces massasporeus</name>
    <dbReference type="NCBI Taxonomy" id="67324"/>
    <lineage>
        <taxon>Bacteria</taxon>
        <taxon>Bacillati</taxon>
        <taxon>Actinomycetota</taxon>
        <taxon>Actinomycetes</taxon>
        <taxon>Kitasatosporales</taxon>
        <taxon>Streptomycetaceae</taxon>
        <taxon>Streptomyces</taxon>
    </lineage>
</organism>
<evidence type="ECO:0000313" key="3">
    <source>
        <dbReference type="Proteomes" id="UP001601288"/>
    </source>
</evidence>
<accession>A0ABW6LGY8</accession>
<sequence>MNRTKSLIKHANPVPGSFAGEVSPRVVEQLTGMAAGAPPRRPVWRRRGLLIAAGLAAAGAGAAAVIVALNTGPGSPGRSGMADEVQYSSTTELENATDLIVRARLGTGHEETTDGYSKTIAEADVVATAKGAAPGRSIEVSYTTPGSGPETAALTEGREYVFLLEKEEGGDGYFLVNSTQGAYGIEAGRPVAGPDNDVTLSPGVLKALRLTGTG</sequence>
<comment type="caution">
    <text evidence="2">The sequence shown here is derived from an EMBL/GenBank/DDBJ whole genome shotgun (WGS) entry which is preliminary data.</text>
</comment>
<evidence type="ECO:0000313" key="2">
    <source>
        <dbReference type="EMBL" id="MFE9227693.1"/>
    </source>
</evidence>
<proteinExistence type="predicted"/>
<dbReference type="EMBL" id="JBIAFP010000014">
    <property type="protein sequence ID" value="MFE9227693.1"/>
    <property type="molecule type" value="Genomic_DNA"/>
</dbReference>
<dbReference type="RefSeq" id="WP_358280075.1">
    <property type="nucleotide sequence ID" value="NZ_JBEYGJ010000007.1"/>
</dbReference>
<keyword evidence="1" id="KW-0812">Transmembrane</keyword>